<comment type="caution">
    <text evidence="2">The sequence shown here is derived from an EMBL/GenBank/DDBJ whole genome shotgun (WGS) entry which is preliminary data.</text>
</comment>
<evidence type="ECO:0000313" key="2">
    <source>
        <dbReference type="EMBL" id="MBE4747733.1"/>
    </source>
</evidence>
<accession>A0ABR9PII0</accession>
<sequence length="62" mass="6638">MRDVLLAAGVLFASALLRAATALLNLLERHQSRPTPNSTTGRPALRVLPGGLSTQHEVKRHG</sequence>
<dbReference type="EMBL" id="JAAIYO010000001">
    <property type="protein sequence ID" value="MBE4747733.1"/>
    <property type="molecule type" value="Genomic_DNA"/>
</dbReference>
<feature type="region of interest" description="Disordered" evidence="1">
    <location>
        <begin position="30"/>
        <end position="62"/>
    </location>
</feature>
<keyword evidence="3" id="KW-1185">Reference proteome</keyword>
<dbReference type="Proteomes" id="UP001516472">
    <property type="component" value="Unassembled WGS sequence"/>
</dbReference>
<dbReference type="RefSeq" id="WP_193347091.1">
    <property type="nucleotide sequence ID" value="NZ_CBCSIP010000161.1"/>
</dbReference>
<evidence type="ECO:0000313" key="3">
    <source>
        <dbReference type="Proteomes" id="UP001516472"/>
    </source>
</evidence>
<organism evidence="2 3">
    <name type="scientific">Corallococcus soli</name>
    <dbReference type="NCBI Taxonomy" id="2710757"/>
    <lineage>
        <taxon>Bacteria</taxon>
        <taxon>Pseudomonadati</taxon>
        <taxon>Myxococcota</taxon>
        <taxon>Myxococcia</taxon>
        <taxon>Myxococcales</taxon>
        <taxon>Cystobacterineae</taxon>
        <taxon>Myxococcaceae</taxon>
        <taxon>Corallococcus</taxon>
    </lineage>
</organism>
<evidence type="ECO:0000256" key="1">
    <source>
        <dbReference type="SAM" id="MobiDB-lite"/>
    </source>
</evidence>
<proteinExistence type="predicted"/>
<reference evidence="2 3" key="1">
    <citation type="submission" date="2020-02" db="EMBL/GenBank/DDBJ databases">
        <authorList>
            <person name="Babadi Z.K."/>
            <person name="Risdian C."/>
            <person name="Ebrahimipour G.H."/>
            <person name="Wink J."/>
        </authorList>
    </citation>
    <scope>NUCLEOTIDE SEQUENCE [LARGE SCALE GENOMIC DNA]</scope>
    <source>
        <strain evidence="2 3">ZKHCc1 1396</strain>
    </source>
</reference>
<gene>
    <name evidence="2" type="ORF">G4177_06015</name>
</gene>
<protein>
    <submittedName>
        <fullName evidence="2">Uncharacterized protein</fullName>
    </submittedName>
</protein>
<name>A0ABR9PII0_9BACT</name>